<dbReference type="SUPFAM" id="SSF50199">
    <property type="entry name" value="Staphylococcal nuclease"/>
    <property type="match status" value="1"/>
</dbReference>
<name>A0A011UTG1_9HYPH</name>
<reference evidence="2 4" key="1">
    <citation type="submission" date="2014-02" db="EMBL/GenBank/DDBJ databases">
        <title>Aquamicrobium defluvii Genome sequencing.</title>
        <authorList>
            <person name="Wang X."/>
        </authorList>
    </citation>
    <scope>NUCLEOTIDE SEQUENCE [LARGE SCALE GENOMIC DNA]</scope>
    <source>
        <strain evidence="2 4">W13Z1</strain>
    </source>
</reference>
<dbReference type="Proteomes" id="UP000019849">
    <property type="component" value="Unassembled WGS sequence"/>
</dbReference>
<accession>A0A011UTG1</accession>
<gene>
    <name evidence="2" type="ORF">BG36_23100</name>
    <name evidence="3" type="ORF">DES43_102145</name>
</gene>
<evidence type="ECO:0000313" key="5">
    <source>
        <dbReference type="Proteomes" id="UP000294958"/>
    </source>
</evidence>
<feature type="compositionally biased region" description="Pro residues" evidence="1">
    <location>
        <begin position="281"/>
        <end position="292"/>
    </location>
</feature>
<keyword evidence="5" id="KW-1185">Reference proteome</keyword>
<keyword evidence="3" id="KW-0540">Nuclease</keyword>
<comment type="caution">
    <text evidence="2">The sequence shown here is derived from an EMBL/GenBank/DDBJ whole genome shotgun (WGS) entry which is preliminary data.</text>
</comment>
<dbReference type="EMBL" id="JENY01000008">
    <property type="protein sequence ID" value="EXL09173.1"/>
    <property type="molecule type" value="Genomic_DNA"/>
</dbReference>
<dbReference type="AlphaFoldDB" id="A0A011UTG1"/>
<feature type="region of interest" description="Disordered" evidence="1">
    <location>
        <begin position="234"/>
        <end position="292"/>
    </location>
</feature>
<keyword evidence="3" id="KW-0378">Hydrolase</keyword>
<evidence type="ECO:0000313" key="4">
    <source>
        <dbReference type="Proteomes" id="UP000019849"/>
    </source>
</evidence>
<sequence length="292" mass="30728">MKPLHAGFAVFCLLAMGVLVIAGGNRLNPRADNTAQRSESGIVFDTEIGDVFSEPETEDVGTGASRDLPEQRPSLPALRPIEPEIIAPPQLDPAELERLPPRAPLSDLSLAVPPPPKPDAEWKGTTLFRPLATGAGQIRVQGRTVTIAGIELVGPEETCTDQDRQWPCGTRATTAFRGFLRGRAVVCDIPDDAGSSDLTARCRMGRQDIGEWLVANGWARADANGPYAQAAEKAQKGGKGIYGHAPDLSGLPPPPPSGGSQIPAVPDSIIELPGPSEADPLMPPDGLPAPSR</sequence>
<evidence type="ECO:0000313" key="2">
    <source>
        <dbReference type="EMBL" id="EXL09173.1"/>
    </source>
</evidence>
<keyword evidence="3" id="KW-0255">Endonuclease</keyword>
<protein>
    <submittedName>
        <fullName evidence="3">Endonuclease YncB(Thermonuclease family)</fullName>
    </submittedName>
</protein>
<dbReference type="RefSeq" id="WP_051520478.1">
    <property type="nucleotide sequence ID" value="NZ_KK073882.1"/>
</dbReference>
<feature type="region of interest" description="Disordered" evidence="1">
    <location>
        <begin position="46"/>
        <end position="82"/>
    </location>
</feature>
<dbReference type="HOGENOM" id="CLU_096799_0_0_5"/>
<evidence type="ECO:0000256" key="1">
    <source>
        <dbReference type="SAM" id="MobiDB-lite"/>
    </source>
</evidence>
<dbReference type="EMBL" id="SNZF01000002">
    <property type="protein sequence ID" value="TDR37599.1"/>
    <property type="molecule type" value="Genomic_DNA"/>
</dbReference>
<dbReference type="STRING" id="69279.BG36_23100"/>
<organism evidence="2 4">
    <name type="scientific">Aquamicrobium defluvii</name>
    <dbReference type="NCBI Taxonomy" id="69279"/>
    <lineage>
        <taxon>Bacteria</taxon>
        <taxon>Pseudomonadati</taxon>
        <taxon>Pseudomonadota</taxon>
        <taxon>Alphaproteobacteria</taxon>
        <taxon>Hyphomicrobiales</taxon>
        <taxon>Phyllobacteriaceae</taxon>
        <taxon>Aquamicrobium</taxon>
    </lineage>
</organism>
<dbReference type="Proteomes" id="UP000294958">
    <property type="component" value="Unassembled WGS sequence"/>
</dbReference>
<dbReference type="GO" id="GO:0004519">
    <property type="term" value="F:endonuclease activity"/>
    <property type="evidence" value="ECO:0007669"/>
    <property type="project" value="UniProtKB-KW"/>
</dbReference>
<evidence type="ECO:0000313" key="3">
    <source>
        <dbReference type="EMBL" id="TDR37599.1"/>
    </source>
</evidence>
<proteinExistence type="predicted"/>
<dbReference type="InterPro" id="IPR035437">
    <property type="entry name" value="SNase_OB-fold_sf"/>
</dbReference>
<dbReference type="OrthoDB" id="9810674at2"/>
<dbReference type="Gene3D" id="2.40.50.90">
    <property type="match status" value="1"/>
</dbReference>
<dbReference type="PATRIC" id="fig|69279.3.peg.1545"/>
<reference evidence="3 5" key="2">
    <citation type="submission" date="2019-03" db="EMBL/GenBank/DDBJ databases">
        <title>Genomic Encyclopedia of Type Strains, Phase IV (KMG-IV): sequencing the most valuable type-strain genomes for metagenomic binning, comparative biology and taxonomic classification.</title>
        <authorList>
            <person name="Goeker M."/>
        </authorList>
    </citation>
    <scope>NUCLEOTIDE SEQUENCE [LARGE SCALE GENOMIC DNA]</scope>
    <source>
        <strain evidence="3 5">DSM 11603</strain>
    </source>
</reference>
<dbReference type="eggNOG" id="COG1525">
    <property type="taxonomic scope" value="Bacteria"/>
</dbReference>